<dbReference type="Gene3D" id="3.10.450.50">
    <property type="match status" value="1"/>
</dbReference>
<dbReference type="SUPFAM" id="SSF103642">
    <property type="entry name" value="Sec-C motif"/>
    <property type="match status" value="1"/>
</dbReference>
<keyword evidence="3" id="KW-1185">Reference proteome</keyword>
<dbReference type="InterPro" id="IPR012912">
    <property type="entry name" value="Plasmid_pRiA4b_Orf3-like"/>
</dbReference>
<proteinExistence type="predicted"/>
<dbReference type="Gene3D" id="3.10.290.30">
    <property type="entry name" value="MM3350-like"/>
    <property type="match status" value="1"/>
</dbReference>
<protein>
    <submittedName>
        <fullName evidence="2">SEC-C metal-binding domain-containing protein</fullName>
    </submittedName>
</protein>
<dbReference type="InterPro" id="IPR024047">
    <property type="entry name" value="MM3350-like_sf"/>
</dbReference>
<evidence type="ECO:0000313" key="3">
    <source>
        <dbReference type="Proteomes" id="UP001446032"/>
    </source>
</evidence>
<evidence type="ECO:0000259" key="1">
    <source>
        <dbReference type="Pfam" id="PF07929"/>
    </source>
</evidence>
<gene>
    <name evidence="2" type="ORF">WMO75_04750</name>
</gene>
<name>A0ABV1AL13_9FIRM</name>
<accession>A0ABV1AL13</accession>
<organism evidence="2 3">
    <name type="scientific">Blautia intestinihominis</name>
    <dbReference type="NCBI Taxonomy" id="3133152"/>
    <lineage>
        <taxon>Bacteria</taxon>
        <taxon>Bacillati</taxon>
        <taxon>Bacillota</taxon>
        <taxon>Clostridia</taxon>
        <taxon>Lachnospirales</taxon>
        <taxon>Lachnospiraceae</taxon>
        <taxon>Blautia</taxon>
    </lineage>
</organism>
<dbReference type="RefSeq" id="WP_349077705.1">
    <property type="nucleotide sequence ID" value="NZ_JBBMEI010000010.1"/>
</dbReference>
<dbReference type="Pfam" id="PF07929">
    <property type="entry name" value="PRiA4_ORF3"/>
    <property type="match status" value="1"/>
</dbReference>
<dbReference type="SUPFAM" id="SSF159941">
    <property type="entry name" value="MM3350-like"/>
    <property type="match status" value="1"/>
</dbReference>
<comment type="caution">
    <text evidence="2">The sequence shown here is derived from an EMBL/GenBank/DDBJ whole genome shotgun (WGS) entry which is preliminary data.</text>
</comment>
<reference evidence="2 3" key="1">
    <citation type="submission" date="2024-03" db="EMBL/GenBank/DDBJ databases">
        <title>Human intestinal bacterial collection.</title>
        <authorList>
            <person name="Pauvert C."/>
            <person name="Hitch T.C.A."/>
            <person name="Clavel T."/>
        </authorList>
    </citation>
    <scope>NUCLEOTIDE SEQUENCE [LARGE SCALE GENOMIC DNA]</scope>
    <source>
        <strain evidence="2 3">CLA-AA-H95</strain>
    </source>
</reference>
<sequence length="603" mass="70706">MEFYQLKITRKGTKPPIWRRCLVPSNITFSQMAVVLEEILEYETSSLHEFEFFQKKVHVREWAEGGKTVTNWQYDFRSAADTFVNDLMDTEKWFTFRIHAEEKLPEYRVDIENKVKKAILDDGDREVCFPVIIKEVSREDESIWTDALERNTYLEDTFRLQDGESDHRNFEEIKADTENNKILMTSTNPVSPELHNKQSANTIMKEFADCYLNPFIEEKMAELELEEEGSRNPDVKEYLLSYKKEDLEEKAKEFNITCSGDSKEILADELAKYVLSPEGMREIFLQADEWEADAFETILDKKCFLATEEDWLKLGWLSDAGYVVSYSDHHAEVPKDVISLYKEINTPEFNKLCRQVSWMRSCQTMLGFIYAIAPLKIVYRMYRRRPEYKVSYDEFLEILKQVPENDNMCIVRGDKMIFKTVLQDNLYERIEEYQGDREFYMPSPEEVLDYAKHGYPSEDPAYKKLENFLREELHQNTVQIVELMYIVFKEFSMDGMLSDIMEEFNSRNIVFNSEKQTEEFAAIMMNVNNNTRMLDFRGYTPNEIARMSRPEASSRVMPSMVPMGSIASTPSFIPSNAATKKIYPNDPCPCGSGKKYKKCCGRK</sequence>
<evidence type="ECO:0000313" key="2">
    <source>
        <dbReference type="EMBL" id="MEQ2357659.1"/>
    </source>
</evidence>
<dbReference type="EMBL" id="JBBMEI010000010">
    <property type="protein sequence ID" value="MEQ2357659.1"/>
    <property type="molecule type" value="Genomic_DNA"/>
</dbReference>
<dbReference type="Pfam" id="PF02810">
    <property type="entry name" value="SEC-C"/>
    <property type="match status" value="1"/>
</dbReference>
<feature type="domain" description="Plasmid pRiA4b Orf3-like" evidence="1">
    <location>
        <begin position="3"/>
        <end position="70"/>
    </location>
</feature>
<dbReference type="Proteomes" id="UP001446032">
    <property type="component" value="Unassembled WGS sequence"/>
</dbReference>
<dbReference type="InterPro" id="IPR004027">
    <property type="entry name" value="SEC_C_motif"/>
</dbReference>